<evidence type="ECO:0000256" key="1">
    <source>
        <dbReference type="SAM" id="MobiDB-lite"/>
    </source>
</evidence>
<evidence type="ECO:0000313" key="4">
    <source>
        <dbReference type="Proteomes" id="UP001529510"/>
    </source>
</evidence>
<feature type="domain" description="DUF6729" evidence="2">
    <location>
        <begin position="37"/>
        <end position="218"/>
    </location>
</feature>
<dbReference type="Proteomes" id="UP001529510">
    <property type="component" value="Unassembled WGS sequence"/>
</dbReference>
<evidence type="ECO:0000313" key="3">
    <source>
        <dbReference type="EMBL" id="KAL0147535.1"/>
    </source>
</evidence>
<proteinExistence type="predicted"/>
<dbReference type="Pfam" id="PF20499">
    <property type="entry name" value="DUF6729"/>
    <property type="match status" value="1"/>
</dbReference>
<protein>
    <recommendedName>
        <fullName evidence="2">DUF6729 domain-containing protein</fullName>
    </recommendedName>
</protein>
<reference evidence="3 4" key="1">
    <citation type="submission" date="2024-05" db="EMBL/GenBank/DDBJ databases">
        <title>Genome sequencing and assembly of Indian major carp, Cirrhinus mrigala (Hamilton, 1822).</title>
        <authorList>
            <person name="Mohindra V."/>
            <person name="Chowdhury L.M."/>
            <person name="Lal K."/>
            <person name="Jena J.K."/>
        </authorList>
    </citation>
    <scope>NUCLEOTIDE SEQUENCE [LARGE SCALE GENOMIC DNA]</scope>
    <source>
        <strain evidence="3">CM1030</strain>
        <tissue evidence="3">Blood</tissue>
    </source>
</reference>
<feature type="non-terminal residue" evidence="3">
    <location>
        <position position="630"/>
    </location>
</feature>
<keyword evidence="4" id="KW-1185">Reference proteome</keyword>
<dbReference type="InterPro" id="IPR046616">
    <property type="entry name" value="DUF6729"/>
</dbReference>
<evidence type="ECO:0000259" key="2">
    <source>
        <dbReference type="Pfam" id="PF20499"/>
    </source>
</evidence>
<dbReference type="PANTHER" id="PTHR24401">
    <property type="entry name" value="SI:CH211-243P7.3-RELATED"/>
    <property type="match status" value="1"/>
</dbReference>
<dbReference type="EMBL" id="JAMKFB020000740">
    <property type="protein sequence ID" value="KAL0147535.1"/>
    <property type="molecule type" value="Genomic_DNA"/>
</dbReference>
<dbReference type="AlphaFoldDB" id="A0ABD0MD43"/>
<feature type="region of interest" description="Disordered" evidence="1">
    <location>
        <begin position="555"/>
        <end position="579"/>
    </location>
</feature>
<sequence length="630" mass="71473">MELMRLNRAVSRNPCLLDRELVLHKGSLCPQKNRLHHLMDFFHAKLFLWVPYRMWAYRLLCKQPNCCRLGIQLTACGMYKTVRRVLDVSGWYFMATEYLECRSCKRKLAAWSQDILDQLDPVHHEKFPAVLTYRLSCDKEVVRMMRGRTLGNSANALYRQLCVRHREQWVCQSAEYLSVLGKFMSHTTDASRLAAQIPQMVPVPCPGWLLSVYAKDVLTRLPELKARVTSIYGSILKMDSTKKVTKKLAGEAAGTAAWVTDVGNEFGQVLMCVLTASEGDGLLPMCSGIEERYRRAGEAPPKVLYVDRDCCSSTGKGKAAALFAEWDQLAVRLDESPQTAIRFYAVFMKNLSACIFEWDTSDVERLKEAKRTTGCQPTSKELTRHCRRRRTRGAQETKQLIEKLLKDFRGATDTMGIQLLDQQRMQEIWRTQQRHIDCIQDPPGVQLYRKTGQVTKGGVILPVYRCARTSANALHFQVYLLEGLVQWNEACGVAAVEGGCREDICYSRQMQQYLNVLSEQLLGLKMVEDYTSPGELIGVEYLYSQTKRAFEEDFAADPDTPDGLQEEDLEGDLDGDEGFEDFDEPLEFIDLFCDPLQPIHQETTTLLPPGLPSLQSDVESSCPGTATQSQ</sequence>
<dbReference type="PANTHER" id="PTHR24401:SF29">
    <property type="entry name" value="SI:CH211-243P7.3-RELATED"/>
    <property type="match status" value="1"/>
</dbReference>
<gene>
    <name evidence="3" type="ORF">M9458_057163</name>
</gene>
<organism evidence="3 4">
    <name type="scientific">Cirrhinus mrigala</name>
    <name type="common">Mrigala</name>
    <dbReference type="NCBI Taxonomy" id="683832"/>
    <lineage>
        <taxon>Eukaryota</taxon>
        <taxon>Metazoa</taxon>
        <taxon>Chordata</taxon>
        <taxon>Craniata</taxon>
        <taxon>Vertebrata</taxon>
        <taxon>Euteleostomi</taxon>
        <taxon>Actinopterygii</taxon>
        <taxon>Neopterygii</taxon>
        <taxon>Teleostei</taxon>
        <taxon>Ostariophysi</taxon>
        <taxon>Cypriniformes</taxon>
        <taxon>Cyprinidae</taxon>
        <taxon>Labeoninae</taxon>
        <taxon>Labeonini</taxon>
        <taxon>Cirrhinus</taxon>
    </lineage>
</organism>
<comment type="caution">
    <text evidence="3">The sequence shown here is derived from an EMBL/GenBank/DDBJ whole genome shotgun (WGS) entry which is preliminary data.</text>
</comment>
<feature type="region of interest" description="Disordered" evidence="1">
    <location>
        <begin position="603"/>
        <end position="630"/>
    </location>
</feature>
<name>A0ABD0MD43_CIRMR</name>
<feature type="compositionally biased region" description="Polar residues" evidence="1">
    <location>
        <begin position="613"/>
        <end position="630"/>
    </location>
</feature>
<accession>A0ABD0MD43</accession>